<evidence type="ECO:0000259" key="15">
    <source>
        <dbReference type="Pfam" id="PF02355"/>
    </source>
</evidence>
<name>A0A7C5QWR5_9PROT</name>
<dbReference type="GO" id="GO:0006886">
    <property type="term" value="P:intracellular protein transport"/>
    <property type="evidence" value="ECO:0007669"/>
    <property type="project" value="InterPro"/>
</dbReference>
<comment type="function">
    <text evidence="10">Part of the Sec protein translocase complex. Interacts with the SecYEG preprotein conducting channel. SecDF uses the proton motive force (PMF) to complete protein translocation after the ATP-dependent function of SecA.</text>
</comment>
<evidence type="ECO:0000256" key="3">
    <source>
        <dbReference type="ARBA" id="ARBA00022448"/>
    </source>
</evidence>
<keyword evidence="9 14" id="KW-0472">Membrane</keyword>
<dbReference type="PANTHER" id="PTHR30081">
    <property type="entry name" value="PROTEIN-EXPORT MEMBRANE PROTEIN SEC"/>
    <property type="match status" value="1"/>
</dbReference>
<dbReference type="Gene3D" id="1.20.1640.10">
    <property type="entry name" value="Multidrug efflux transporter AcrB transmembrane domain"/>
    <property type="match status" value="1"/>
</dbReference>
<keyword evidence="4" id="KW-1003">Cell membrane</keyword>
<keyword evidence="7 14" id="KW-1133">Transmembrane helix</keyword>
<feature type="transmembrane region" description="Helical" evidence="14">
    <location>
        <begin position="225"/>
        <end position="250"/>
    </location>
</feature>
<organism evidence="16">
    <name type="scientific">Hellea balneolensis</name>
    <dbReference type="NCBI Taxonomy" id="287478"/>
    <lineage>
        <taxon>Bacteria</taxon>
        <taxon>Pseudomonadati</taxon>
        <taxon>Pseudomonadota</taxon>
        <taxon>Alphaproteobacteria</taxon>
        <taxon>Maricaulales</taxon>
        <taxon>Robiginitomaculaceae</taxon>
        <taxon>Hellea</taxon>
    </lineage>
</organism>
<comment type="subcellular location">
    <subcellularLocation>
        <location evidence="1">Cell membrane</location>
        <topology evidence="1">Multi-pass membrane protein</topology>
    </subcellularLocation>
</comment>
<comment type="caution">
    <text evidence="16">The sequence shown here is derived from an EMBL/GenBank/DDBJ whole genome shotgun (WGS) entry which is preliminary data.</text>
</comment>
<evidence type="ECO:0000256" key="6">
    <source>
        <dbReference type="ARBA" id="ARBA00022927"/>
    </source>
</evidence>
<protein>
    <recommendedName>
        <fullName evidence="2">Protein translocase subunit SecF</fullName>
    </recommendedName>
</protein>
<evidence type="ECO:0000256" key="1">
    <source>
        <dbReference type="ARBA" id="ARBA00004651"/>
    </source>
</evidence>
<dbReference type="GO" id="GO:0005886">
    <property type="term" value="C:plasma membrane"/>
    <property type="evidence" value="ECO:0007669"/>
    <property type="project" value="UniProtKB-SubCell"/>
</dbReference>
<dbReference type="AlphaFoldDB" id="A0A7C5QWR5"/>
<dbReference type="EMBL" id="DRMJ01000379">
    <property type="protein sequence ID" value="HHL43402.1"/>
    <property type="molecule type" value="Genomic_DNA"/>
</dbReference>
<evidence type="ECO:0000256" key="10">
    <source>
        <dbReference type="ARBA" id="ARBA00059018"/>
    </source>
</evidence>
<evidence type="ECO:0000256" key="9">
    <source>
        <dbReference type="ARBA" id="ARBA00023136"/>
    </source>
</evidence>
<comment type="subunit">
    <text evidence="13">Part of the essential Sec protein translocation apparatus which comprises SecA, SecYEG and auxiliary proteins SecDF-YajC and YidC.</text>
</comment>
<feature type="domain" description="Protein export membrane protein SecD/SecF C-terminal" evidence="15">
    <location>
        <begin position="73"/>
        <end position="249"/>
    </location>
</feature>
<dbReference type="PANTHER" id="PTHR30081:SF8">
    <property type="entry name" value="PROTEIN TRANSLOCASE SUBUNIT SECF"/>
    <property type="match status" value="1"/>
</dbReference>
<keyword evidence="8" id="KW-0811">Translocation</keyword>
<comment type="similarity">
    <text evidence="11">In the C-terminal section; belongs to the SecD/SecF family. SecF subfamily.</text>
</comment>
<accession>A0A7C5QWR5</accession>
<feature type="transmembrane region" description="Helical" evidence="14">
    <location>
        <begin position="146"/>
        <end position="167"/>
    </location>
</feature>
<evidence type="ECO:0000256" key="11">
    <source>
        <dbReference type="ARBA" id="ARBA00060856"/>
    </source>
</evidence>
<dbReference type="NCBIfam" id="TIGR00966">
    <property type="entry name" value="transloc_SecF"/>
    <property type="match status" value="1"/>
</dbReference>
<evidence type="ECO:0000256" key="5">
    <source>
        <dbReference type="ARBA" id="ARBA00022692"/>
    </source>
</evidence>
<dbReference type="InterPro" id="IPR022813">
    <property type="entry name" value="SecD/SecF_arch_bac"/>
</dbReference>
<evidence type="ECO:0000313" key="16">
    <source>
        <dbReference type="EMBL" id="HHL43402.1"/>
    </source>
</evidence>
<sequence length="257" mass="27939">TDQIEDIRKIGNTLGLGDVALQTITQANGHEALRLSIPKQAAKEGADNDDTAQQEALEIVRSAIAEKYPSAAKTDNTLSVQVLGTKVSGELKRKGIMAVVAALSLVLIYIWIRFEWQFGLGAVAALAHDVILTIGVFSLTGREFNLAIVAAILTIVGYSLNDTVIVYDRIRENLRKFKKMDLREVLNLSINDTLSRTVMTSFTTLLALFALYFKGGPGLNGFAFAMIWGIFVGTYSSIFVASPILMLLGVNRGGKQK</sequence>
<comment type="similarity">
    <text evidence="12">In the N-terminal section; belongs to the SecD/SecF family. SecD subfamily.</text>
</comment>
<dbReference type="HAMAP" id="MF_01464_B">
    <property type="entry name" value="SecF_B"/>
    <property type="match status" value="1"/>
</dbReference>
<evidence type="ECO:0000256" key="2">
    <source>
        <dbReference type="ARBA" id="ARBA00015792"/>
    </source>
</evidence>
<evidence type="ECO:0000256" key="12">
    <source>
        <dbReference type="ARBA" id="ARBA00061053"/>
    </source>
</evidence>
<dbReference type="PRINTS" id="PR01755">
    <property type="entry name" value="SECFTRNLCASE"/>
</dbReference>
<proteinExistence type="inferred from homology"/>
<evidence type="ECO:0000256" key="4">
    <source>
        <dbReference type="ARBA" id="ARBA00022475"/>
    </source>
</evidence>
<dbReference type="Pfam" id="PF02355">
    <property type="entry name" value="SecD_SecF_C"/>
    <property type="match status" value="1"/>
</dbReference>
<dbReference type="InterPro" id="IPR005665">
    <property type="entry name" value="SecF_bac"/>
</dbReference>
<dbReference type="InterPro" id="IPR022645">
    <property type="entry name" value="SecD/SecF_bac"/>
</dbReference>
<keyword evidence="3" id="KW-0813">Transport</keyword>
<evidence type="ECO:0000256" key="8">
    <source>
        <dbReference type="ARBA" id="ARBA00023010"/>
    </source>
</evidence>
<evidence type="ECO:0000256" key="13">
    <source>
        <dbReference type="ARBA" id="ARBA00065973"/>
    </source>
</evidence>
<dbReference type="FunFam" id="1.20.1640.10:FF:000024">
    <property type="entry name" value="Multifunctional fusion protein"/>
    <property type="match status" value="1"/>
</dbReference>
<dbReference type="InterPro" id="IPR055344">
    <property type="entry name" value="SecD_SecF_C_bact"/>
</dbReference>
<keyword evidence="6" id="KW-0653">Protein transport</keyword>
<dbReference type="NCBIfam" id="TIGR00916">
    <property type="entry name" value="2A0604s01"/>
    <property type="match status" value="1"/>
</dbReference>
<feature type="transmembrane region" description="Helical" evidence="14">
    <location>
        <begin position="188"/>
        <end position="213"/>
    </location>
</feature>
<dbReference type="InterPro" id="IPR048634">
    <property type="entry name" value="SecD_SecF_C"/>
</dbReference>
<evidence type="ECO:0000256" key="7">
    <source>
        <dbReference type="ARBA" id="ARBA00022989"/>
    </source>
</evidence>
<keyword evidence="5 14" id="KW-0812">Transmembrane</keyword>
<dbReference type="GO" id="GO:0015450">
    <property type="term" value="F:protein-transporting ATPase activity"/>
    <property type="evidence" value="ECO:0007669"/>
    <property type="project" value="InterPro"/>
</dbReference>
<dbReference type="Proteomes" id="UP000885830">
    <property type="component" value="Unassembled WGS sequence"/>
</dbReference>
<gene>
    <name evidence="16" type="primary">secF</name>
    <name evidence="16" type="ORF">ENJ42_07290</name>
</gene>
<feature type="non-terminal residue" evidence="16">
    <location>
        <position position="1"/>
    </location>
</feature>
<dbReference type="SUPFAM" id="SSF82866">
    <property type="entry name" value="Multidrug efflux transporter AcrB transmembrane domain"/>
    <property type="match status" value="1"/>
</dbReference>
<evidence type="ECO:0000256" key="14">
    <source>
        <dbReference type="SAM" id="Phobius"/>
    </source>
</evidence>
<feature type="transmembrane region" description="Helical" evidence="14">
    <location>
        <begin position="95"/>
        <end position="112"/>
    </location>
</feature>
<reference evidence="16" key="1">
    <citation type="journal article" date="2020" name="mSystems">
        <title>Genome- and Community-Level Interaction Insights into Carbon Utilization and Element Cycling Functions of Hydrothermarchaeota in Hydrothermal Sediment.</title>
        <authorList>
            <person name="Zhou Z."/>
            <person name="Liu Y."/>
            <person name="Xu W."/>
            <person name="Pan J."/>
            <person name="Luo Z.H."/>
            <person name="Li M."/>
        </authorList>
    </citation>
    <scope>NUCLEOTIDE SEQUENCE [LARGE SCALE GENOMIC DNA]</scope>
    <source>
        <strain evidence="16">HyVt-485</strain>
    </source>
</reference>